<dbReference type="AlphaFoldDB" id="A0A9D1N7L0"/>
<evidence type="ECO:0000256" key="1">
    <source>
        <dbReference type="SAM" id="Phobius"/>
    </source>
</evidence>
<evidence type="ECO:0000313" key="3">
    <source>
        <dbReference type="Proteomes" id="UP000824130"/>
    </source>
</evidence>
<dbReference type="Proteomes" id="UP000824130">
    <property type="component" value="Unassembled WGS sequence"/>
</dbReference>
<dbReference type="EMBL" id="DVOB01000170">
    <property type="protein sequence ID" value="HIU96644.1"/>
    <property type="molecule type" value="Genomic_DNA"/>
</dbReference>
<sequence length="178" mass="18971">MKKLASVFIFILMTGLFSGVFFSTNLSYENNEYLSSLLLSGFENSSSGFVSCLLSALSSNLILVALMLPAIAAKPLCPLPPAILWFKSFATGFCSGLLCLNAENAITMSLLKIFPQSIFLLPAFLALSIALFCISISGGIKKSRPLQEKKGLLLVSAASCILIFTGCIIEAICHSTAL</sequence>
<reference evidence="2" key="2">
    <citation type="journal article" date="2021" name="PeerJ">
        <title>Extensive microbial diversity within the chicken gut microbiome revealed by metagenomics and culture.</title>
        <authorList>
            <person name="Gilroy R."/>
            <person name="Ravi A."/>
            <person name="Getino M."/>
            <person name="Pursley I."/>
            <person name="Horton D.L."/>
            <person name="Alikhan N.F."/>
            <person name="Baker D."/>
            <person name="Gharbi K."/>
            <person name="Hall N."/>
            <person name="Watson M."/>
            <person name="Adriaenssens E.M."/>
            <person name="Foster-Nyarko E."/>
            <person name="Jarju S."/>
            <person name="Secka A."/>
            <person name="Antonio M."/>
            <person name="Oren A."/>
            <person name="Chaudhuri R.R."/>
            <person name="La Ragione R."/>
            <person name="Hildebrand F."/>
            <person name="Pallen M.J."/>
        </authorList>
    </citation>
    <scope>NUCLEOTIDE SEQUENCE</scope>
    <source>
        <strain evidence="2">ChiSjej4B22-8349</strain>
    </source>
</reference>
<feature type="transmembrane region" description="Helical" evidence="1">
    <location>
        <begin position="118"/>
        <end position="140"/>
    </location>
</feature>
<organism evidence="2 3">
    <name type="scientific">Candidatus Allocopromorpha excrementipullorum</name>
    <dbReference type="NCBI Taxonomy" id="2840743"/>
    <lineage>
        <taxon>Bacteria</taxon>
        <taxon>Bacillati</taxon>
        <taxon>Bacillota</taxon>
        <taxon>Clostridia</taxon>
        <taxon>Eubacteriales</taxon>
        <taxon>Eubacteriaceae</taxon>
        <taxon>Eubacteriaceae incertae sedis</taxon>
        <taxon>Candidatus Allocopromorpha</taxon>
    </lineage>
</organism>
<evidence type="ECO:0000313" key="2">
    <source>
        <dbReference type="EMBL" id="HIU96644.1"/>
    </source>
</evidence>
<feature type="transmembrane region" description="Helical" evidence="1">
    <location>
        <begin position="48"/>
        <end position="72"/>
    </location>
</feature>
<dbReference type="InterPro" id="IPR002798">
    <property type="entry name" value="SpoIIM-like"/>
</dbReference>
<keyword evidence="1" id="KW-0812">Transmembrane</keyword>
<accession>A0A9D1N7L0</accession>
<dbReference type="Pfam" id="PF01944">
    <property type="entry name" value="SpoIIM"/>
    <property type="match status" value="1"/>
</dbReference>
<feature type="transmembrane region" description="Helical" evidence="1">
    <location>
        <begin position="7"/>
        <end position="28"/>
    </location>
</feature>
<keyword evidence="1" id="KW-1133">Transmembrane helix</keyword>
<gene>
    <name evidence="2" type="ORF">IAD25_08085</name>
</gene>
<reference evidence="2" key="1">
    <citation type="submission" date="2020-10" db="EMBL/GenBank/DDBJ databases">
        <authorList>
            <person name="Gilroy R."/>
        </authorList>
    </citation>
    <scope>NUCLEOTIDE SEQUENCE</scope>
    <source>
        <strain evidence="2">ChiSjej4B22-8349</strain>
    </source>
</reference>
<protein>
    <submittedName>
        <fullName evidence="2">Stage II sporulation protein M</fullName>
    </submittedName>
</protein>
<proteinExistence type="predicted"/>
<keyword evidence="1" id="KW-0472">Membrane</keyword>
<comment type="caution">
    <text evidence="2">The sequence shown here is derived from an EMBL/GenBank/DDBJ whole genome shotgun (WGS) entry which is preliminary data.</text>
</comment>
<feature type="transmembrane region" description="Helical" evidence="1">
    <location>
        <begin position="84"/>
        <end position="106"/>
    </location>
</feature>
<name>A0A9D1N7L0_9FIRM</name>
<feature type="transmembrane region" description="Helical" evidence="1">
    <location>
        <begin position="152"/>
        <end position="172"/>
    </location>
</feature>